<dbReference type="EC" id="2.4.1.17" evidence="6"/>
<evidence type="ECO:0000313" key="8">
    <source>
        <dbReference type="WBParaSite" id="MhA1_Contig1532.frz3.gene13"/>
    </source>
</evidence>
<dbReference type="Pfam" id="PF00201">
    <property type="entry name" value="UDPGT"/>
    <property type="match status" value="1"/>
</dbReference>
<dbReference type="PANTHER" id="PTHR48043">
    <property type="entry name" value="EG:EG0003.4 PROTEIN-RELATED"/>
    <property type="match status" value="1"/>
</dbReference>
<keyword evidence="2 5" id="KW-0328">Glycosyltransferase</keyword>
<evidence type="ECO:0000313" key="7">
    <source>
        <dbReference type="Proteomes" id="UP000095281"/>
    </source>
</evidence>
<dbReference type="PROSITE" id="PS00375">
    <property type="entry name" value="UDPGT"/>
    <property type="match status" value="1"/>
</dbReference>
<dbReference type="Proteomes" id="UP000095281">
    <property type="component" value="Unplaced"/>
</dbReference>
<comment type="catalytic activity">
    <reaction evidence="4 6">
        <text>glucuronate acceptor + UDP-alpha-D-glucuronate = acceptor beta-D-glucuronoside + UDP + H(+)</text>
        <dbReference type="Rhea" id="RHEA:21032"/>
        <dbReference type="ChEBI" id="CHEBI:15378"/>
        <dbReference type="ChEBI" id="CHEBI:58052"/>
        <dbReference type="ChEBI" id="CHEBI:58223"/>
        <dbReference type="ChEBI" id="CHEBI:132367"/>
        <dbReference type="ChEBI" id="CHEBI:132368"/>
        <dbReference type="EC" id="2.4.1.17"/>
    </reaction>
</comment>
<evidence type="ECO:0000256" key="2">
    <source>
        <dbReference type="ARBA" id="ARBA00022676"/>
    </source>
</evidence>
<organism evidence="7 8">
    <name type="scientific">Meloidogyne hapla</name>
    <name type="common">Root-knot nematode worm</name>
    <dbReference type="NCBI Taxonomy" id="6305"/>
    <lineage>
        <taxon>Eukaryota</taxon>
        <taxon>Metazoa</taxon>
        <taxon>Ecdysozoa</taxon>
        <taxon>Nematoda</taxon>
        <taxon>Chromadorea</taxon>
        <taxon>Rhabditida</taxon>
        <taxon>Tylenchina</taxon>
        <taxon>Tylenchomorpha</taxon>
        <taxon>Tylenchoidea</taxon>
        <taxon>Meloidogynidae</taxon>
        <taxon>Meloidogyninae</taxon>
        <taxon>Meloidogyne</taxon>
    </lineage>
</organism>
<dbReference type="InterPro" id="IPR002213">
    <property type="entry name" value="UDP_glucos_trans"/>
</dbReference>
<sequence>MARNQQLINALCRQIYHIGMAELYYYPALPLLQFIGCQHIVATSAMPLESIYYKYLGFLNAVANRNIPVIGSGVTHKNEVKSREKEFIKINKIYNKISNQMGFNQVIDLQNIITNVVKFIFVNNQPFMDFEFIENLFQEQQSPFSHKIIHIGGIAIPQNNEELNDAEHAIFNYANQNSLSVILVSFGTIVSGQSMTNDEVTNIAASFGTFTQYLFIWKIEDNEIFNNYGNIFSFGWVNQRAILEHHLTVLFISHCGINSVLEAVKYGKPLLCIPFMADQFYNSKALATRRAALVYKKENGDFDDLPEKINIALKNDGRIKRLQNKMNEVNPLHTFYQKMSELLN</sequence>
<evidence type="ECO:0000256" key="5">
    <source>
        <dbReference type="RuleBase" id="RU003718"/>
    </source>
</evidence>
<dbReference type="AlphaFoldDB" id="A0A1I8B781"/>
<dbReference type="InterPro" id="IPR035595">
    <property type="entry name" value="UDP_glycos_trans_CS"/>
</dbReference>
<proteinExistence type="inferred from homology"/>
<dbReference type="CDD" id="cd03784">
    <property type="entry name" value="GT1_Gtf-like"/>
    <property type="match status" value="1"/>
</dbReference>
<keyword evidence="7" id="KW-1185">Reference proteome</keyword>
<dbReference type="PANTHER" id="PTHR48043:SF145">
    <property type="entry name" value="FI06409P-RELATED"/>
    <property type="match status" value="1"/>
</dbReference>
<evidence type="ECO:0000256" key="4">
    <source>
        <dbReference type="ARBA" id="ARBA00047475"/>
    </source>
</evidence>
<comment type="subcellular location">
    <subcellularLocation>
        <location evidence="6">Membrane</location>
        <topology evidence="6">Single-pass membrane protein</topology>
    </subcellularLocation>
</comment>
<evidence type="ECO:0000256" key="1">
    <source>
        <dbReference type="ARBA" id="ARBA00009995"/>
    </source>
</evidence>
<dbReference type="SUPFAM" id="SSF53756">
    <property type="entry name" value="UDP-Glycosyltransferase/glycogen phosphorylase"/>
    <property type="match status" value="1"/>
</dbReference>
<accession>A0A1I8B781</accession>
<dbReference type="GO" id="GO:0016020">
    <property type="term" value="C:membrane"/>
    <property type="evidence" value="ECO:0007669"/>
    <property type="project" value="UniProtKB-SubCell"/>
</dbReference>
<reference evidence="8" key="1">
    <citation type="submission" date="2016-11" db="UniProtKB">
        <authorList>
            <consortium name="WormBaseParasite"/>
        </authorList>
    </citation>
    <scope>IDENTIFICATION</scope>
</reference>
<name>A0A1I8B781_MELHA</name>
<dbReference type="GO" id="GO:0015020">
    <property type="term" value="F:glucuronosyltransferase activity"/>
    <property type="evidence" value="ECO:0007669"/>
    <property type="project" value="UniProtKB-EC"/>
</dbReference>
<comment type="similarity">
    <text evidence="1 5">Belongs to the UDP-glycosyltransferase family.</text>
</comment>
<keyword evidence="3 5" id="KW-0808">Transferase</keyword>
<dbReference type="InterPro" id="IPR050271">
    <property type="entry name" value="UDP-glycosyltransferase"/>
</dbReference>
<protein>
    <recommendedName>
        <fullName evidence="6">UDP-glucuronosyltransferase</fullName>
        <ecNumber evidence="6">2.4.1.17</ecNumber>
    </recommendedName>
</protein>
<dbReference type="WBParaSite" id="MhA1_Contig1532.frz3.gene13">
    <property type="protein sequence ID" value="MhA1_Contig1532.frz3.gene13"/>
    <property type="gene ID" value="MhA1_Contig1532.frz3.gene13"/>
</dbReference>
<evidence type="ECO:0000256" key="3">
    <source>
        <dbReference type="ARBA" id="ARBA00022679"/>
    </source>
</evidence>
<evidence type="ECO:0000256" key="6">
    <source>
        <dbReference type="RuleBase" id="RU362059"/>
    </source>
</evidence>
<dbReference type="Gene3D" id="3.40.50.2000">
    <property type="entry name" value="Glycogen Phosphorylase B"/>
    <property type="match status" value="1"/>
</dbReference>